<proteinExistence type="predicted"/>
<dbReference type="OrthoDB" id="2414509at2759"/>
<dbReference type="EMBL" id="LAVV01008601">
    <property type="protein sequence ID" value="KNZ52411.1"/>
    <property type="molecule type" value="Genomic_DNA"/>
</dbReference>
<sequence length="96" mass="10703">MHTVMRKNKLACAKNRDARWPNCGKIKNGNLNLNVEVSSEDYENAMTYLEDAKNYTALFGDAAKTSIGVKQMTKAQAFEVFATWLNQLNAGLMLNG</sequence>
<comment type="caution">
    <text evidence="1">The sequence shown here is derived from an EMBL/GenBank/DDBJ whole genome shotgun (WGS) entry which is preliminary data.</text>
</comment>
<accession>A0A0L6UV61</accession>
<protein>
    <submittedName>
        <fullName evidence="1">Uncharacterized protein</fullName>
    </submittedName>
</protein>
<organism evidence="1 2">
    <name type="scientific">Puccinia sorghi</name>
    <dbReference type="NCBI Taxonomy" id="27349"/>
    <lineage>
        <taxon>Eukaryota</taxon>
        <taxon>Fungi</taxon>
        <taxon>Dikarya</taxon>
        <taxon>Basidiomycota</taxon>
        <taxon>Pucciniomycotina</taxon>
        <taxon>Pucciniomycetes</taxon>
        <taxon>Pucciniales</taxon>
        <taxon>Pucciniaceae</taxon>
        <taxon>Puccinia</taxon>
    </lineage>
</organism>
<evidence type="ECO:0000313" key="1">
    <source>
        <dbReference type="EMBL" id="KNZ52411.1"/>
    </source>
</evidence>
<dbReference type="Proteomes" id="UP000037035">
    <property type="component" value="Unassembled WGS sequence"/>
</dbReference>
<dbReference type="PANTHER" id="PTHR33246">
    <property type="entry name" value="CCHC-TYPE DOMAIN-CONTAINING PROTEIN"/>
    <property type="match status" value="1"/>
</dbReference>
<dbReference type="VEuPathDB" id="FungiDB:VP01_358g6"/>
<evidence type="ECO:0000313" key="2">
    <source>
        <dbReference type="Proteomes" id="UP000037035"/>
    </source>
</evidence>
<name>A0A0L6UV61_9BASI</name>
<keyword evidence="2" id="KW-1185">Reference proteome</keyword>
<reference evidence="1 2" key="1">
    <citation type="submission" date="2015-08" db="EMBL/GenBank/DDBJ databases">
        <title>Next Generation Sequencing and Analysis of the Genome of Puccinia sorghi L Schw, the Causal Agent of Maize Common Rust.</title>
        <authorList>
            <person name="Rochi L."/>
            <person name="Burguener G."/>
            <person name="Darino M."/>
            <person name="Turjanski A."/>
            <person name="Kreff E."/>
            <person name="Dieguez M.J."/>
            <person name="Sacco F."/>
        </authorList>
    </citation>
    <scope>NUCLEOTIDE SEQUENCE [LARGE SCALE GENOMIC DNA]</scope>
    <source>
        <strain evidence="1 2">RO10H11247</strain>
    </source>
</reference>
<dbReference type="PANTHER" id="PTHR33246:SF51">
    <property type="entry name" value="MYB_SANT-LIKE DOMAIN-CONTAINING PROTEIN"/>
    <property type="match status" value="1"/>
</dbReference>
<gene>
    <name evidence="1" type="ORF">VP01_358g6</name>
</gene>
<dbReference type="AlphaFoldDB" id="A0A0L6UV61"/>